<accession>A0ABT4ZGC3</accession>
<organism evidence="6 7">
    <name type="scientific">Paracoccus onchidii</name>
    <dbReference type="NCBI Taxonomy" id="3017813"/>
    <lineage>
        <taxon>Bacteria</taxon>
        <taxon>Pseudomonadati</taxon>
        <taxon>Pseudomonadota</taxon>
        <taxon>Alphaproteobacteria</taxon>
        <taxon>Rhodobacterales</taxon>
        <taxon>Paracoccaceae</taxon>
        <taxon>Paracoccus</taxon>
    </lineage>
</organism>
<feature type="repeat" description="TPR" evidence="2">
    <location>
        <begin position="560"/>
        <end position="593"/>
    </location>
</feature>
<dbReference type="Pfam" id="PF09699">
    <property type="entry name" value="Paired_CXXCH_1"/>
    <property type="match status" value="1"/>
</dbReference>
<dbReference type="PANTHER" id="PTHR35038">
    <property type="entry name" value="DISSIMILATORY SULFITE REDUCTASE SIRA"/>
    <property type="match status" value="1"/>
</dbReference>
<dbReference type="PROSITE" id="PS50005">
    <property type="entry name" value="TPR"/>
    <property type="match status" value="2"/>
</dbReference>
<protein>
    <submittedName>
        <fullName evidence="6">Multiheme c-type cytochrome</fullName>
    </submittedName>
</protein>
<sequence length="640" mass="70489">MYRSLTATFLALGASSASAQEIPDYVGSQSCASCHQSETEAWADSHHALAWTEPTANNVVADFDGTHFSGAGTAVAFSQNNSGFYADVTEKTGETSRYQVHSVVGIEPLQQYLFETEPGRLQSFDVVWDDRRKEWFHLYPDQSLPPSDGLHWTGPYKNWNARCAECHATDFEKNYRSDTRSYHSTQAEIGVGCEACHGPGSAHVDWAERGKPIEIPKLDPYGFTMAGDAGNEAWIQQCASCHSRREAFEDGNPLPGTPYHDAYRLSLLTPGLYFPDGQIREEVYVYGSFLQSKMYAEGVSCTNCHDPHAARLIAEGNAVCTQCHSPAGNPEFASLPLKEFDSPDHHFHPQDSEGAQCKNCHMMEQTYMGIDDRADHSFRIPRPDLADETGAPNACTACHSDQTAQWAAARIEEWYPDSDKRGPHFGTSFAHAIADPLAARASLLEIATDQEQADIVRATALYLMQNGADAATAASAQPLLEDESPLVRASAVRLQRSSSAMDRVQNLIGMLADPVRLVRINVAPELLNAPIARLPDQMAENMQSVMQDWQQQLANRADFPETHLVLGGTALTMRNFDLAKGAFQEAVRLDPQRVDAWMMIARIQAATDDLPGARETLAEALRFNPDEAGLTDLQQQLPPQ</sequence>
<dbReference type="Proteomes" id="UP001165641">
    <property type="component" value="Unassembled WGS sequence"/>
</dbReference>
<evidence type="ECO:0000256" key="1">
    <source>
        <dbReference type="ARBA" id="ARBA00022729"/>
    </source>
</evidence>
<dbReference type="Pfam" id="PF13432">
    <property type="entry name" value="TPR_16"/>
    <property type="match status" value="1"/>
</dbReference>
<comment type="caution">
    <text evidence="6">The sequence shown here is derived from an EMBL/GenBank/DDBJ whole genome shotgun (WGS) entry which is preliminary data.</text>
</comment>
<dbReference type="SUPFAM" id="SSF48695">
    <property type="entry name" value="Multiheme cytochromes"/>
    <property type="match status" value="1"/>
</dbReference>
<evidence type="ECO:0000259" key="5">
    <source>
        <dbReference type="Pfam" id="PF13435"/>
    </source>
</evidence>
<dbReference type="Pfam" id="PF13435">
    <property type="entry name" value="Cytochrome_C554"/>
    <property type="match status" value="2"/>
</dbReference>
<evidence type="ECO:0000313" key="6">
    <source>
        <dbReference type="EMBL" id="MDB6178356.1"/>
    </source>
</evidence>
<dbReference type="Gene3D" id="1.25.40.10">
    <property type="entry name" value="Tetratricopeptide repeat domain"/>
    <property type="match status" value="1"/>
</dbReference>
<dbReference type="CDD" id="cd08168">
    <property type="entry name" value="Cytochrom_C3"/>
    <property type="match status" value="1"/>
</dbReference>
<feature type="chain" id="PRO_5045997107" evidence="3">
    <location>
        <begin position="20"/>
        <end position="640"/>
    </location>
</feature>
<proteinExistence type="predicted"/>
<keyword evidence="1 3" id="KW-0732">Signal</keyword>
<dbReference type="SMART" id="SM00028">
    <property type="entry name" value="TPR"/>
    <property type="match status" value="2"/>
</dbReference>
<reference evidence="6" key="1">
    <citation type="submission" date="2022-12" db="EMBL/GenBank/DDBJ databases">
        <title>Paracoccus onchidii sp. nov., isolated from a marine invertebrate from the South China Sea.</title>
        <authorList>
            <person name="Xu S."/>
            <person name="Liu Z."/>
            <person name="Xu Y."/>
        </authorList>
    </citation>
    <scope>NUCLEOTIDE SEQUENCE</scope>
    <source>
        <strain evidence="6">Z330</strain>
    </source>
</reference>
<dbReference type="InterPro" id="IPR051829">
    <property type="entry name" value="Multiheme_Cytochr_ET"/>
</dbReference>
<dbReference type="PANTHER" id="PTHR35038:SF8">
    <property type="entry name" value="C-TYPE POLYHEME CYTOCHROME OMCC"/>
    <property type="match status" value="1"/>
</dbReference>
<dbReference type="InterPro" id="IPR036280">
    <property type="entry name" value="Multihaem_cyt_sf"/>
</dbReference>
<evidence type="ECO:0000259" key="4">
    <source>
        <dbReference type="Pfam" id="PF09699"/>
    </source>
</evidence>
<keyword evidence="7" id="KW-1185">Reference proteome</keyword>
<dbReference type="SUPFAM" id="SSF48371">
    <property type="entry name" value="ARM repeat"/>
    <property type="match status" value="1"/>
</dbReference>
<feature type="repeat" description="TPR" evidence="2">
    <location>
        <begin position="594"/>
        <end position="627"/>
    </location>
</feature>
<dbReference type="Gene3D" id="1.10.1130.10">
    <property type="entry name" value="Flavocytochrome C3, Chain A"/>
    <property type="match status" value="2"/>
</dbReference>
<keyword evidence="2" id="KW-0802">TPR repeat</keyword>
<dbReference type="Gene3D" id="3.90.10.10">
    <property type="entry name" value="Cytochrome C3"/>
    <property type="match status" value="1"/>
</dbReference>
<feature type="signal peptide" evidence="3">
    <location>
        <begin position="1"/>
        <end position="19"/>
    </location>
</feature>
<feature type="domain" description="Cytochrome c-552/4" evidence="5">
    <location>
        <begin position="160"/>
        <end position="198"/>
    </location>
</feature>
<feature type="domain" description="Cytochrome c-552/4" evidence="5">
    <location>
        <begin position="30"/>
        <end position="55"/>
    </location>
</feature>
<evidence type="ECO:0000313" key="7">
    <source>
        <dbReference type="Proteomes" id="UP001165641"/>
    </source>
</evidence>
<dbReference type="SUPFAM" id="SSF48452">
    <property type="entry name" value="TPR-like"/>
    <property type="match status" value="1"/>
</dbReference>
<evidence type="ECO:0000256" key="2">
    <source>
        <dbReference type="PROSITE-ProRule" id="PRU00339"/>
    </source>
</evidence>
<dbReference type="InterPro" id="IPR011990">
    <property type="entry name" value="TPR-like_helical_dom_sf"/>
</dbReference>
<dbReference type="EMBL" id="JAQBIE010000015">
    <property type="protein sequence ID" value="MDB6178356.1"/>
    <property type="molecule type" value="Genomic_DNA"/>
</dbReference>
<dbReference type="InterPro" id="IPR019734">
    <property type="entry name" value="TPR_rpt"/>
</dbReference>
<name>A0ABT4ZGC3_9RHOB</name>
<dbReference type="RefSeq" id="WP_271889476.1">
    <property type="nucleotide sequence ID" value="NZ_JAQBIE010000015.1"/>
</dbReference>
<dbReference type="InterPro" id="IPR016024">
    <property type="entry name" value="ARM-type_fold"/>
</dbReference>
<feature type="domain" description="Doubled CXXCH motif" evidence="4">
    <location>
        <begin position="296"/>
        <end position="326"/>
    </location>
</feature>
<evidence type="ECO:0000256" key="3">
    <source>
        <dbReference type="SAM" id="SignalP"/>
    </source>
</evidence>
<dbReference type="InterPro" id="IPR010177">
    <property type="entry name" value="Paired_CXXCH_1"/>
</dbReference>
<gene>
    <name evidence="6" type="ORF">PAF17_12695</name>
</gene>
<dbReference type="InterPro" id="IPR023155">
    <property type="entry name" value="Cyt_c-552/4"/>
</dbReference>